<reference evidence="8" key="1">
    <citation type="submission" date="2018-08" db="EMBL/GenBank/DDBJ databases">
        <title>Murine metabolic-syndrome-specific gut microbial biobank.</title>
        <authorList>
            <person name="Liu C."/>
        </authorList>
    </citation>
    <scope>NUCLEOTIDE SEQUENCE [LARGE SCALE GENOMIC DNA]</scope>
    <source>
        <strain evidence="8">Z82</strain>
    </source>
</reference>
<name>A0A7C9JM44_9BACT</name>
<evidence type="ECO:0000256" key="5">
    <source>
        <dbReference type="ARBA" id="ARBA00023235"/>
    </source>
</evidence>
<dbReference type="Pfam" id="PF00118">
    <property type="entry name" value="Cpn60_TCP1"/>
    <property type="match status" value="1"/>
</dbReference>
<proteinExistence type="inferred from homology"/>
<dbReference type="InterPro" id="IPR001844">
    <property type="entry name" value="Cpn60/GroEL"/>
</dbReference>
<evidence type="ECO:0000256" key="4">
    <source>
        <dbReference type="ARBA" id="ARBA00023186"/>
    </source>
</evidence>
<dbReference type="GO" id="GO:0005524">
    <property type="term" value="F:ATP binding"/>
    <property type="evidence" value="ECO:0007669"/>
    <property type="project" value="UniProtKB-KW"/>
</dbReference>
<protein>
    <recommendedName>
        <fullName evidence="7">60 kDa chaperonin</fullName>
    </recommendedName>
</protein>
<evidence type="ECO:0000256" key="2">
    <source>
        <dbReference type="ARBA" id="ARBA00022741"/>
    </source>
</evidence>
<dbReference type="Gene3D" id="1.10.560.10">
    <property type="entry name" value="GroEL-like equatorial domain"/>
    <property type="match status" value="1"/>
</dbReference>
<dbReference type="SUPFAM" id="SSF48592">
    <property type="entry name" value="GroEL equatorial domain-like"/>
    <property type="match status" value="1"/>
</dbReference>
<dbReference type="EMBL" id="QWKH01000003">
    <property type="protein sequence ID" value="NBI33598.1"/>
    <property type="molecule type" value="Genomic_DNA"/>
</dbReference>
<accession>A0A7C9JM44</accession>
<evidence type="ECO:0000313" key="8">
    <source>
        <dbReference type="EMBL" id="NBI33598.1"/>
    </source>
</evidence>
<keyword evidence="4" id="KW-0143">Chaperone</keyword>
<dbReference type="NCBIfam" id="NF009487">
    <property type="entry name" value="PRK12849.1"/>
    <property type="match status" value="1"/>
</dbReference>
<comment type="function">
    <text evidence="7">Together with its co-chaperonin GroES, plays an essential role in assisting protein folding. The GroEL-GroES system forms a nano-cage that allows encapsulation of the non-native substrate proteins and provides a physical environment optimized to promote and accelerate protein folding.</text>
</comment>
<dbReference type="NCBIfam" id="NF009488">
    <property type="entry name" value="PRK12850.1"/>
    <property type="match status" value="1"/>
</dbReference>
<evidence type="ECO:0000256" key="1">
    <source>
        <dbReference type="ARBA" id="ARBA00006607"/>
    </source>
</evidence>
<dbReference type="CDD" id="cd03344">
    <property type="entry name" value="GroEL"/>
    <property type="match status" value="1"/>
</dbReference>
<dbReference type="GO" id="GO:0016853">
    <property type="term" value="F:isomerase activity"/>
    <property type="evidence" value="ECO:0007669"/>
    <property type="project" value="UniProtKB-KW"/>
</dbReference>
<dbReference type="FunFam" id="3.50.7.10:FF:000001">
    <property type="entry name" value="60 kDa chaperonin"/>
    <property type="match status" value="1"/>
</dbReference>
<dbReference type="SUPFAM" id="SSF54849">
    <property type="entry name" value="GroEL-intermediate domain like"/>
    <property type="match status" value="2"/>
</dbReference>
<dbReference type="GO" id="GO:0042026">
    <property type="term" value="P:protein refolding"/>
    <property type="evidence" value="ECO:0007669"/>
    <property type="project" value="InterPro"/>
</dbReference>
<dbReference type="GO" id="GO:0140662">
    <property type="term" value="F:ATP-dependent protein folding chaperone"/>
    <property type="evidence" value="ECO:0007669"/>
    <property type="project" value="InterPro"/>
</dbReference>
<dbReference type="NCBIfam" id="NF009489">
    <property type="entry name" value="PRK12851.1"/>
    <property type="match status" value="1"/>
</dbReference>
<comment type="caution">
    <text evidence="8">The sequence shown here is derived from an EMBL/GenBank/DDBJ whole genome shotgun (WGS) entry which is preliminary data.</text>
</comment>
<gene>
    <name evidence="8" type="ORF">D1639_00810</name>
</gene>
<dbReference type="PANTHER" id="PTHR45633">
    <property type="entry name" value="60 KDA HEAT SHOCK PROTEIN, MITOCHONDRIAL"/>
    <property type="match status" value="1"/>
</dbReference>
<sequence>MADNGKQITFGVAAREGLAAGERTMARTVAATLGPRGRYVAWDTKDKRTPSLSNDGAMVAGNIDLPDSLQNVGMKVVREAAMAANLGAGDGTTTATVLANALVTEGVRAVVAGAEPLALRRGMQKACDALVEALRASAQPVTTAERLAEVAIVAAGDEKIGRTVADALASVGTEGVVSVEKSNVFGISHKVQKGMMWGFGFISPQMADDMGAMVTELHQPYILITDQRLADNFDDVIPVLEEVAKSGHPLLICADDVRGVSLKSLLANNARGKLKTVAVKAPGLGERRKNEAEDLSVLTGGTFVTEAQGLRLKDATKAMLGRAESAIITKESCVVVGGKGKQEAIDARKASIRAQLDDTVAGESHDVLRERLGKLSGGIAVISVGAATETEQDEIRSRIQDALRATRSAAEEGLVAGGGVALGQAAQALDMRDFADEDERRGAEIVRTAAWEPAKAIAANAGFDPEVVAHGIANAPAGDGLDVTTGEWGPMIARGIADPAKVTRVALESAVSVAGLILITDAAVCLPEK</sequence>
<dbReference type="SUPFAM" id="SSF52029">
    <property type="entry name" value="GroEL apical domain-like"/>
    <property type="match status" value="1"/>
</dbReference>
<keyword evidence="3" id="KW-0067">ATP-binding</keyword>
<evidence type="ECO:0000256" key="7">
    <source>
        <dbReference type="RuleBase" id="RU000419"/>
    </source>
</evidence>
<dbReference type="PRINTS" id="PR00298">
    <property type="entry name" value="CHAPERONIN60"/>
</dbReference>
<evidence type="ECO:0000256" key="3">
    <source>
        <dbReference type="ARBA" id="ARBA00022840"/>
    </source>
</evidence>
<comment type="subunit">
    <text evidence="7">Forms a cylinder of 14 subunits composed of two heptameric rings stacked back-to-back. Interacts with the co-chaperonin GroES.</text>
</comment>
<dbReference type="InterPro" id="IPR002423">
    <property type="entry name" value="Cpn60/GroEL/TCP-1"/>
</dbReference>
<dbReference type="InterPro" id="IPR027410">
    <property type="entry name" value="TCP-1-like_intermed_sf"/>
</dbReference>
<evidence type="ECO:0000256" key="6">
    <source>
        <dbReference type="RuleBase" id="RU000418"/>
    </source>
</evidence>
<keyword evidence="2" id="KW-0547">Nucleotide-binding</keyword>
<comment type="similarity">
    <text evidence="1 6">Belongs to the chaperonin (HSP60) family.</text>
</comment>
<dbReference type="NCBIfam" id="NF000592">
    <property type="entry name" value="PRK00013.1"/>
    <property type="match status" value="1"/>
</dbReference>
<dbReference type="Gene3D" id="3.50.7.10">
    <property type="entry name" value="GroEL"/>
    <property type="match status" value="1"/>
</dbReference>
<dbReference type="InterPro" id="IPR027413">
    <property type="entry name" value="GROEL-like_equatorial_sf"/>
</dbReference>
<dbReference type="AlphaFoldDB" id="A0A7C9JM44"/>
<keyword evidence="5" id="KW-0413">Isomerase</keyword>
<dbReference type="Gene3D" id="3.30.260.10">
    <property type="entry name" value="TCP-1-like chaperonin intermediate domain"/>
    <property type="match status" value="1"/>
</dbReference>
<organism evidence="8">
    <name type="scientific">Muribaculaceae bacterium Z82</name>
    <dbReference type="NCBI Taxonomy" id="2304548"/>
    <lineage>
        <taxon>Bacteria</taxon>
        <taxon>Pseudomonadati</taxon>
        <taxon>Bacteroidota</taxon>
        <taxon>Bacteroidia</taxon>
        <taxon>Bacteroidales</taxon>
        <taxon>Muribaculaceae</taxon>
    </lineage>
</organism>
<dbReference type="InterPro" id="IPR027409">
    <property type="entry name" value="GroEL-like_apical_dom_sf"/>
</dbReference>